<evidence type="ECO:0000256" key="1">
    <source>
        <dbReference type="ARBA" id="ARBA00010980"/>
    </source>
</evidence>
<dbReference type="Proteomes" id="UP000807025">
    <property type="component" value="Unassembled WGS sequence"/>
</dbReference>
<comment type="caution">
    <text evidence="7">The sequence shown here is derived from an EMBL/GenBank/DDBJ whole genome shotgun (WGS) entry which is preliminary data.</text>
</comment>
<keyword evidence="5" id="KW-0732">Signal</keyword>
<evidence type="ECO:0000256" key="5">
    <source>
        <dbReference type="SAM" id="SignalP"/>
    </source>
</evidence>
<dbReference type="SUPFAM" id="SSF51126">
    <property type="entry name" value="Pectin lyase-like"/>
    <property type="match status" value="1"/>
</dbReference>
<evidence type="ECO:0000313" key="8">
    <source>
        <dbReference type="Proteomes" id="UP000807025"/>
    </source>
</evidence>
<dbReference type="OrthoDB" id="5348404at2759"/>
<dbReference type="AlphaFoldDB" id="A0A9P5ZNV3"/>
<evidence type="ECO:0000256" key="4">
    <source>
        <dbReference type="SAM" id="MobiDB-lite"/>
    </source>
</evidence>
<evidence type="ECO:0000259" key="6">
    <source>
        <dbReference type="SMART" id="SM00656"/>
    </source>
</evidence>
<evidence type="ECO:0000313" key="7">
    <source>
        <dbReference type="EMBL" id="KAF9489689.1"/>
    </source>
</evidence>
<sequence>MKYTLLFLAAAGNALALTEYSGPVPKLRHKPFGFAGQATGGSTNSSAVYVVSDAGEPREAVAFPYAKTIHVNGTIQGNQLPNGTLARCQDYIDMTEPPGSAVHGFNFETYLLSLNATYVSLVEQAIADNTPFEGRNATEYRTLLGHQNGYRLVVAATQKAQVGFKLTNNTSLIGWDANAALNGINLYLSSVNNIWIRNLKLVPPQDCFPAPETFPSSWNALYDAIGLVTASNVWVDNCELQDQLSGEYVEPDIIEPGWQVDRFDGLFDCEDGTDNVTFSHNIVRNHHKSLLLGGGTKEADRDLGKMRFTIFGNHFNGSASRNPLMRFGSFDIFSNVYETRNDNPPRFNDASQAGRRRRRGALDRTPLDAVFQYHLGVYNQSRVQVQVNVFLRHGAFPNDTSRIFTISEATLSDRPAKVCIRETPPHFPSTMNGVAIASLSEVVADTVHFFVDSGMAVDGAVVLTCDGSRGYEVPKVLEDSGDVLEYVLSEAGQVLDETRRVEVDAMSSSNGVSSGVEARGMGRWH</sequence>
<gene>
    <name evidence="7" type="ORF">BDN71DRAFT_1484701</name>
</gene>
<dbReference type="InterPro" id="IPR011050">
    <property type="entry name" value="Pectin_lyase_fold/virulence"/>
</dbReference>
<protein>
    <submittedName>
        <fullName evidence="7">Polysaccharide lyase family 1 protein</fullName>
    </submittedName>
</protein>
<dbReference type="PANTHER" id="PTHR31683:SF18">
    <property type="entry name" value="PECTATE LYASE 21-RELATED"/>
    <property type="match status" value="1"/>
</dbReference>
<reference evidence="7" key="1">
    <citation type="submission" date="2020-11" db="EMBL/GenBank/DDBJ databases">
        <authorList>
            <consortium name="DOE Joint Genome Institute"/>
            <person name="Ahrendt S."/>
            <person name="Riley R."/>
            <person name="Andreopoulos W."/>
            <person name="Labutti K."/>
            <person name="Pangilinan J."/>
            <person name="Ruiz-Duenas F.J."/>
            <person name="Barrasa J.M."/>
            <person name="Sanchez-Garcia M."/>
            <person name="Camarero S."/>
            <person name="Miyauchi S."/>
            <person name="Serrano A."/>
            <person name="Linde D."/>
            <person name="Babiker R."/>
            <person name="Drula E."/>
            <person name="Ayuso-Fernandez I."/>
            <person name="Pacheco R."/>
            <person name="Padilla G."/>
            <person name="Ferreira P."/>
            <person name="Barriuso J."/>
            <person name="Kellner H."/>
            <person name="Castanera R."/>
            <person name="Alfaro M."/>
            <person name="Ramirez L."/>
            <person name="Pisabarro A.G."/>
            <person name="Kuo A."/>
            <person name="Tritt A."/>
            <person name="Lipzen A."/>
            <person name="He G."/>
            <person name="Yan M."/>
            <person name="Ng V."/>
            <person name="Cullen D."/>
            <person name="Martin F."/>
            <person name="Rosso M.-N."/>
            <person name="Henrissat B."/>
            <person name="Hibbett D."/>
            <person name="Martinez A.T."/>
            <person name="Grigoriev I.V."/>
        </authorList>
    </citation>
    <scope>NUCLEOTIDE SEQUENCE</scope>
    <source>
        <strain evidence="7">ATCC 90797</strain>
    </source>
</reference>
<dbReference type="InterPro" id="IPR012334">
    <property type="entry name" value="Pectin_lyas_fold"/>
</dbReference>
<evidence type="ECO:0000256" key="3">
    <source>
        <dbReference type="RuleBase" id="RU361173"/>
    </source>
</evidence>
<evidence type="ECO:0000256" key="2">
    <source>
        <dbReference type="ARBA" id="ARBA00023239"/>
    </source>
</evidence>
<keyword evidence="8" id="KW-1185">Reference proteome</keyword>
<dbReference type="SMART" id="SM00656">
    <property type="entry name" value="Amb_all"/>
    <property type="match status" value="1"/>
</dbReference>
<proteinExistence type="inferred from homology"/>
<keyword evidence="3" id="KW-0624">Polysaccharide degradation</keyword>
<keyword evidence="3" id="KW-0964">Secreted</keyword>
<comment type="subcellular location">
    <subcellularLocation>
        <location evidence="3">Secreted</location>
    </subcellularLocation>
</comment>
<dbReference type="GO" id="GO:0005576">
    <property type="term" value="C:extracellular region"/>
    <property type="evidence" value="ECO:0007669"/>
    <property type="project" value="UniProtKB-SubCell"/>
</dbReference>
<feature type="domain" description="Pectate lyase" evidence="6">
    <location>
        <begin position="115"/>
        <end position="353"/>
    </location>
</feature>
<feature type="chain" id="PRO_5040215241" evidence="5">
    <location>
        <begin position="17"/>
        <end position="525"/>
    </location>
</feature>
<dbReference type="InterPro" id="IPR002022">
    <property type="entry name" value="Pec_lyase"/>
</dbReference>
<dbReference type="Gene3D" id="2.160.20.10">
    <property type="entry name" value="Single-stranded right-handed beta-helix, Pectin lyase-like"/>
    <property type="match status" value="1"/>
</dbReference>
<keyword evidence="2 3" id="KW-0456">Lyase</keyword>
<dbReference type="PANTHER" id="PTHR31683">
    <property type="entry name" value="PECTATE LYASE 18-RELATED"/>
    <property type="match status" value="1"/>
</dbReference>
<feature type="region of interest" description="Disordered" evidence="4">
    <location>
        <begin position="506"/>
        <end position="525"/>
    </location>
</feature>
<feature type="signal peptide" evidence="5">
    <location>
        <begin position="1"/>
        <end position="16"/>
    </location>
</feature>
<name>A0A9P5ZNV3_PLEER</name>
<dbReference type="InterPro" id="IPR045032">
    <property type="entry name" value="PEL"/>
</dbReference>
<organism evidence="7 8">
    <name type="scientific">Pleurotus eryngii</name>
    <name type="common">Boletus of the steppes</name>
    <dbReference type="NCBI Taxonomy" id="5323"/>
    <lineage>
        <taxon>Eukaryota</taxon>
        <taxon>Fungi</taxon>
        <taxon>Dikarya</taxon>
        <taxon>Basidiomycota</taxon>
        <taxon>Agaricomycotina</taxon>
        <taxon>Agaricomycetes</taxon>
        <taxon>Agaricomycetidae</taxon>
        <taxon>Agaricales</taxon>
        <taxon>Pleurotineae</taxon>
        <taxon>Pleurotaceae</taxon>
        <taxon>Pleurotus</taxon>
    </lineage>
</organism>
<keyword evidence="3" id="KW-0119">Carbohydrate metabolism</keyword>
<dbReference type="EMBL" id="MU154663">
    <property type="protein sequence ID" value="KAF9489689.1"/>
    <property type="molecule type" value="Genomic_DNA"/>
</dbReference>
<dbReference type="GO" id="GO:0000272">
    <property type="term" value="P:polysaccharide catabolic process"/>
    <property type="evidence" value="ECO:0007669"/>
    <property type="project" value="UniProtKB-KW"/>
</dbReference>
<accession>A0A9P5ZNV3</accession>
<dbReference type="Pfam" id="PF00544">
    <property type="entry name" value="Pectate_lyase_4"/>
    <property type="match status" value="1"/>
</dbReference>
<dbReference type="GO" id="GO:0030570">
    <property type="term" value="F:pectate lyase activity"/>
    <property type="evidence" value="ECO:0007669"/>
    <property type="project" value="InterPro"/>
</dbReference>
<comment type="similarity">
    <text evidence="1 3">Belongs to the polysaccharide lyase 1 family.</text>
</comment>